<dbReference type="Gene3D" id="2.40.50.140">
    <property type="entry name" value="Nucleic acid-binding proteins"/>
    <property type="match status" value="1"/>
</dbReference>
<dbReference type="RefSeq" id="XP_071923549.1">
    <property type="nucleotide sequence ID" value="XM_072067448.1"/>
</dbReference>
<dbReference type="SUPFAM" id="SSF50249">
    <property type="entry name" value="Nucleic acid-binding proteins"/>
    <property type="match status" value="1"/>
</dbReference>
<evidence type="ECO:0000313" key="6">
    <source>
        <dbReference type="RefSeq" id="XP_071923548.1"/>
    </source>
</evidence>
<evidence type="ECO:0000313" key="4">
    <source>
        <dbReference type="RefSeq" id="XP_071923546.1"/>
    </source>
</evidence>
<feature type="transmembrane region" description="Helical" evidence="1">
    <location>
        <begin position="12"/>
        <end position="32"/>
    </location>
</feature>
<keyword evidence="1" id="KW-0472">Membrane</keyword>
<reference evidence="3 4" key="1">
    <citation type="submission" date="2025-05" db="UniProtKB">
        <authorList>
            <consortium name="RefSeq"/>
        </authorList>
    </citation>
    <scope>IDENTIFICATION</scope>
    <source>
        <tissue evidence="3 4">Leaves</tissue>
    </source>
</reference>
<dbReference type="Proteomes" id="UP001652660">
    <property type="component" value="Chromosome 10e"/>
</dbReference>
<dbReference type="RefSeq" id="XP_071923545.1">
    <property type="nucleotide sequence ID" value="XM_072067444.1"/>
</dbReference>
<evidence type="ECO:0000313" key="3">
    <source>
        <dbReference type="RefSeq" id="XP_071923545.1"/>
    </source>
</evidence>
<dbReference type="RefSeq" id="XP_071923546.1">
    <property type="nucleotide sequence ID" value="XM_072067445.1"/>
</dbReference>
<feature type="transmembrane region" description="Helical" evidence="1">
    <location>
        <begin position="68"/>
        <end position="86"/>
    </location>
</feature>
<accession>A0ABM4VVI5</accession>
<evidence type="ECO:0000313" key="2">
    <source>
        <dbReference type="Proteomes" id="UP001652660"/>
    </source>
</evidence>
<keyword evidence="2" id="KW-1185">Reference proteome</keyword>
<evidence type="ECO:0000313" key="5">
    <source>
        <dbReference type="RefSeq" id="XP_071923547.1"/>
    </source>
</evidence>
<keyword evidence="1" id="KW-1133">Transmembrane helix</keyword>
<dbReference type="RefSeq" id="XP_071923548.1">
    <property type="nucleotide sequence ID" value="XM_072067447.1"/>
</dbReference>
<feature type="transmembrane region" description="Helical" evidence="1">
    <location>
        <begin position="106"/>
        <end position="129"/>
    </location>
</feature>
<proteinExistence type="predicted"/>
<dbReference type="GeneID" id="113736456"/>
<gene>
    <name evidence="3 4 5 6 7" type="primary">LOC113736456</name>
</gene>
<dbReference type="RefSeq" id="XP_071923547.1">
    <property type="nucleotide sequence ID" value="XM_072067446.1"/>
</dbReference>
<keyword evidence="1" id="KW-0812">Transmembrane</keyword>
<dbReference type="InterPro" id="IPR012340">
    <property type="entry name" value="NA-bd_OB-fold"/>
</dbReference>
<sequence length="336" mass="38055">MVYCFLGLPVSLSFACWISRCCFFFSCILFSFSAGASQKTSSEYFPKPLSLTEFLLAQPRQSSSSGQLFLLFSLLDLSLFFELASGKLFHLLFSHRWPQENFRPPFVVSALAVLWVLFPPFLDVMGIVVHAFPAQDVYMEGTMRHGRDYVIVDHSKRPILLTLWEDFESIEGCVIDEAMPTMPIIIAMRVRVLTENYISLSTQPSSVILVAPDVLEARELDCWCERNVSKLVHMIFDNKSYTDSAILLPPVRVPTLTAISSVASFTRFDRATVWIKGRVEIACPMTRFWHLACPHCYHPYDFSTTLGIWCLSCGLGMSIFPRFIPCLVLVSCFGSN</sequence>
<evidence type="ECO:0000313" key="7">
    <source>
        <dbReference type="RefSeq" id="XP_071923549.1"/>
    </source>
</evidence>
<organism evidence="2 5">
    <name type="scientific">Coffea arabica</name>
    <name type="common">Arabian coffee</name>
    <dbReference type="NCBI Taxonomy" id="13443"/>
    <lineage>
        <taxon>Eukaryota</taxon>
        <taxon>Viridiplantae</taxon>
        <taxon>Streptophyta</taxon>
        <taxon>Embryophyta</taxon>
        <taxon>Tracheophyta</taxon>
        <taxon>Spermatophyta</taxon>
        <taxon>Magnoliopsida</taxon>
        <taxon>eudicotyledons</taxon>
        <taxon>Gunneridae</taxon>
        <taxon>Pentapetalae</taxon>
        <taxon>asterids</taxon>
        <taxon>lamiids</taxon>
        <taxon>Gentianales</taxon>
        <taxon>Rubiaceae</taxon>
        <taxon>Ixoroideae</taxon>
        <taxon>Gardenieae complex</taxon>
        <taxon>Bertiereae - Coffeeae clade</taxon>
        <taxon>Coffeeae</taxon>
        <taxon>Coffea</taxon>
    </lineage>
</organism>
<name>A0ABM4VVI5_COFAR</name>
<protein>
    <submittedName>
        <fullName evidence="3 4">Replication protein A 70 kDa DNA-binding subunit B-like isoform X1</fullName>
    </submittedName>
</protein>
<evidence type="ECO:0000256" key="1">
    <source>
        <dbReference type="SAM" id="Phobius"/>
    </source>
</evidence>